<proteinExistence type="predicted"/>
<organism evidence="1 2">
    <name type="scientific">Phaseolus coccineus</name>
    <name type="common">Scarlet runner bean</name>
    <name type="synonym">Phaseolus multiflorus</name>
    <dbReference type="NCBI Taxonomy" id="3886"/>
    <lineage>
        <taxon>Eukaryota</taxon>
        <taxon>Viridiplantae</taxon>
        <taxon>Streptophyta</taxon>
        <taxon>Embryophyta</taxon>
        <taxon>Tracheophyta</taxon>
        <taxon>Spermatophyta</taxon>
        <taxon>Magnoliopsida</taxon>
        <taxon>eudicotyledons</taxon>
        <taxon>Gunneridae</taxon>
        <taxon>Pentapetalae</taxon>
        <taxon>rosids</taxon>
        <taxon>fabids</taxon>
        <taxon>Fabales</taxon>
        <taxon>Fabaceae</taxon>
        <taxon>Papilionoideae</taxon>
        <taxon>50 kb inversion clade</taxon>
        <taxon>NPAAA clade</taxon>
        <taxon>indigoferoid/millettioid clade</taxon>
        <taxon>Phaseoleae</taxon>
        <taxon>Phaseolus</taxon>
    </lineage>
</organism>
<protein>
    <submittedName>
        <fullName evidence="1">Uncharacterized protein</fullName>
    </submittedName>
</protein>
<accession>A0AAN9N6I8</accession>
<dbReference type="Proteomes" id="UP001374584">
    <property type="component" value="Unassembled WGS sequence"/>
</dbReference>
<keyword evidence="2" id="KW-1185">Reference proteome</keyword>
<evidence type="ECO:0000313" key="2">
    <source>
        <dbReference type="Proteomes" id="UP001374584"/>
    </source>
</evidence>
<gene>
    <name evidence="1" type="ORF">VNO80_13353</name>
</gene>
<reference evidence="1 2" key="1">
    <citation type="submission" date="2024-01" db="EMBL/GenBank/DDBJ databases">
        <title>The genomes of 5 underutilized Papilionoideae crops provide insights into root nodulation and disease resistanc.</title>
        <authorList>
            <person name="Jiang F."/>
        </authorList>
    </citation>
    <scope>NUCLEOTIDE SEQUENCE [LARGE SCALE GENOMIC DNA]</scope>
    <source>
        <strain evidence="1">JINMINGXINNONG_FW02</strain>
        <tissue evidence="1">Leaves</tissue>
    </source>
</reference>
<dbReference type="EMBL" id="JAYMYR010000005">
    <property type="protein sequence ID" value="KAK7364614.1"/>
    <property type="molecule type" value="Genomic_DNA"/>
</dbReference>
<name>A0AAN9N6I8_PHACN</name>
<sequence length="127" mass="14707">MRVVENSKESKQIEKEEEIVFESEFEYNFEDYEILPLYRLDDDFNANSTSNETNSTPNETFVASESHGYYVKSILNLDGQGFLPSCPAVNGIGDILRSHYTDPLPSWKNMPIRVRDLWFGELLVDFI</sequence>
<comment type="caution">
    <text evidence="1">The sequence shown here is derived from an EMBL/GenBank/DDBJ whole genome shotgun (WGS) entry which is preliminary data.</text>
</comment>
<evidence type="ECO:0000313" key="1">
    <source>
        <dbReference type="EMBL" id="KAK7364614.1"/>
    </source>
</evidence>
<dbReference type="AlphaFoldDB" id="A0AAN9N6I8"/>